<evidence type="ECO:0000313" key="3">
    <source>
        <dbReference type="Proteomes" id="UP000887116"/>
    </source>
</evidence>
<gene>
    <name evidence="2" type="ORF">TNCT_558371</name>
</gene>
<protein>
    <submittedName>
        <fullName evidence="2">Uncharacterized protein</fullName>
    </submittedName>
</protein>
<sequence length="85" mass="9660">MGRSKTEKLPCSARSISITPAYQNVGETVLDLSMNIWYARKFREKWDSFTKSDVLTSRAEAGLNSPPRFVRKTAKRSQQGTSLNY</sequence>
<keyword evidence="3" id="KW-1185">Reference proteome</keyword>
<name>A0A8X6L4Z4_TRICU</name>
<evidence type="ECO:0000256" key="1">
    <source>
        <dbReference type="SAM" id="MobiDB-lite"/>
    </source>
</evidence>
<reference evidence="2" key="1">
    <citation type="submission" date="2020-07" db="EMBL/GenBank/DDBJ databases">
        <title>Multicomponent nature underlies the extraordinary mechanical properties of spider dragline silk.</title>
        <authorList>
            <person name="Kono N."/>
            <person name="Nakamura H."/>
            <person name="Mori M."/>
            <person name="Yoshida Y."/>
            <person name="Ohtoshi R."/>
            <person name="Malay A.D."/>
            <person name="Moran D.A.P."/>
            <person name="Tomita M."/>
            <person name="Numata K."/>
            <person name="Arakawa K."/>
        </authorList>
    </citation>
    <scope>NUCLEOTIDE SEQUENCE</scope>
</reference>
<dbReference type="Proteomes" id="UP000887116">
    <property type="component" value="Unassembled WGS sequence"/>
</dbReference>
<organism evidence="2 3">
    <name type="scientific">Trichonephila clavata</name>
    <name type="common">Joro spider</name>
    <name type="synonym">Nephila clavata</name>
    <dbReference type="NCBI Taxonomy" id="2740835"/>
    <lineage>
        <taxon>Eukaryota</taxon>
        <taxon>Metazoa</taxon>
        <taxon>Ecdysozoa</taxon>
        <taxon>Arthropoda</taxon>
        <taxon>Chelicerata</taxon>
        <taxon>Arachnida</taxon>
        <taxon>Araneae</taxon>
        <taxon>Araneomorphae</taxon>
        <taxon>Entelegynae</taxon>
        <taxon>Araneoidea</taxon>
        <taxon>Nephilidae</taxon>
        <taxon>Trichonephila</taxon>
    </lineage>
</organism>
<feature type="region of interest" description="Disordered" evidence="1">
    <location>
        <begin position="64"/>
        <end position="85"/>
    </location>
</feature>
<dbReference type="EMBL" id="BMAO01024809">
    <property type="protein sequence ID" value="GFQ97910.1"/>
    <property type="molecule type" value="Genomic_DNA"/>
</dbReference>
<proteinExistence type="predicted"/>
<dbReference type="AlphaFoldDB" id="A0A8X6L4Z4"/>
<feature type="compositionally biased region" description="Polar residues" evidence="1">
    <location>
        <begin position="76"/>
        <end position="85"/>
    </location>
</feature>
<accession>A0A8X6L4Z4</accession>
<comment type="caution">
    <text evidence="2">The sequence shown here is derived from an EMBL/GenBank/DDBJ whole genome shotgun (WGS) entry which is preliminary data.</text>
</comment>
<evidence type="ECO:0000313" key="2">
    <source>
        <dbReference type="EMBL" id="GFQ97910.1"/>
    </source>
</evidence>